<sequence length="349" mass="37620">MKARGPRRLDPLLPGDPAEVGGYRLVGRVGSGGMGTVYAATGDGIRGYLAVKVVHGRHAGDEAFRRRFAAEARLLARVNSPCVARFAGADVQAERPWLATEFVPGPTLRRHVERHGRLRRGMLYALAVGCADALRAVHAVDVVHRDLNPGNVVLSPAGPKLLDFGIAHRETREDATRWLRLRRYRRAVRDLRLPDPAPEGEERLPGPRDRLGTPGWISPEQYRGGEVTAASDVFLWGALVAYAASARDPFGVAPPAELARRAVREAPDVDRLPPALEGPVAAAMAKDPGDRPSVPDLLDALLAADGAAPPAGPAGRAAAVREVLRRDWTEVAVRPPKPPRQSRFRPAAD</sequence>
<feature type="compositionally biased region" description="Basic and acidic residues" evidence="6">
    <location>
        <begin position="200"/>
        <end position="211"/>
    </location>
</feature>
<evidence type="ECO:0000313" key="8">
    <source>
        <dbReference type="EMBL" id="MBB5434706.1"/>
    </source>
</evidence>
<evidence type="ECO:0000256" key="5">
    <source>
        <dbReference type="PROSITE-ProRule" id="PRU10141"/>
    </source>
</evidence>
<evidence type="ECO:0000256" key="3">
    <source>
        <dbReference type="ARBA" id="ARBA00022777"/>
    </source>
</evidence>
<feature type="binding site" evidence="5">
    <location>
        <position position="52"/>
    </location>
    <ligand>
        <name>ATP</name>
        <dbReference type="ChEBI" id="CHEBI:30616"/>
    </ligand>
</feature>
<dbReference type="Proteomes" id="UP000572635">
    <property type="component" value="Unassembled WGS sequence"/>
</dbReference>
<dbReference type="SUPFAM" id="SSF56112">
    <property type="entry name" value="Protein kinase-like (PK-like)"/>
    <property type="match status" value="1"/>
</dbReference>
<dbReference type="InterPro" id="IPR017441">
    <property type="entry name" value="Protein_kinase_ATP_BS"/>
</dbReference>
<dbReference type="Gene3D" id="3.30.200.20">
    <property type="entry name" value="Phosphorylase Kinase, domain 1"/>
    <property type="match status" value="1"/>
</dbReference>
<dbReference type="PROSITE" id="PS50011">
    <property type="entry name" value="PROTEIN_KINASE_DOM"/>
    <property type="match status" value="1"/>
</dbReference>
<feature type="region of interest" description="Disordered" evidence="6">
    <location>
        <begin position="193"/>
        <end position="215"/>
    </location>
</feature>
<evidence type="ECO:0000259" key="7">
    <source>
        <dbReference type="PROSITE" id="PS50011"/>
    </source>
</evidence>
<dbReference type="CDD" id="cd14014">
    <property type="entry name" value="STKc_PknB_like"/>
    <property type="match status" value="1"/>
</dbReference>
<evidence type="ECO:0000256" key="4">
    <source>
        <dbReference type="ARBA" id="ARBA00022840"/>
    </source>
</evidence>
<feature type="domain" description="Protein kinase" evidence="7">
    <location>
        <begin position="23"/>
        <end position="302"/>
    </location>
</feature>
<keyword evidence="4 5" id="KW-0067">ATP-binding</keyword>
<keyword evidence="9" id="KW-1185">Reference proteome</keyword>
<reference evidence="8 9" key="1">
    <citation type="submission" date="2020-08" db="EMBL/GenBank/DDBJ databases">
        <title>Sequencing the genomes of 1000 actinobacteria strains.</title>
        <authorList>
            <person name="Klenk H.-P."/>
        </authorList>
    </citation>
    <scope>NUCLEOTIDE SEQUENCE [LARGE SCALE GENOMIC DNA]</scope>
    <source>
        <strain evidence="8 9">DSM 44551</strain>
    </source>
</reference>
<keyword evidence="3 8" id="KW-0418">Kinase</keyword>
<accession>A0A7W8QSC8</accession>
<dbReference type="PANTHER" id="PTHR43289">
    <property type="entry name" value="MITOGEN-ACTIVATED PROTEIN KINASE KINASE KINASE 20-RELATED"/>
    <property type="match status" value="1"/>
</dbReference>
<dbReference type="GO" id="GO:0005524">
    <property type="term" value="F:ATP binding"/>
    <property type="evidence" value="ECO:0007669"/>
    <property type="project" value="UniProtKB-UniRule"/>
</dbReference>
<name>A0A7W8QSC8_9ACTN</name>
<dbReference type="PANTHER" id="PTHR43289:SF34">
    <property type="entry name" value="SERINE_THREONINE-PROTEIN KINASE YBDM-RELATED"/>
    <property type="match status" value="1"/>
</dbReference>
<organism evidence="8 9">
    <name type="scientific">Nocardiopsis composta</name>
    <dbReference type="NCBI Taxonomy" id="157465"/>
    <lineage>
        <taxon>Bacteria</taxon>
        <taxon>Bacillati</taxon>
        <taxon>Actinomycetota</taxon>
        <taxon>Actinomycetes</taxon>
        <taxon>Streptosporangiales</taxon>
        <taxon>Nocardiopsidaceae</taxon>
        <taxon>Nocardiopsis</taxon>
    </lineage>
</organism>
<evidence type="ECO:0000313" key="9">
    <source>
        <dbReference type="Proteomes" id="UP000572635"/>
    </source>
</evidence>
<protein>
    <submittedName>
        <fullName evidence="8">Serine/threonine protein kinase</fullName>
    </submittedName>
</protein>
<evidence type="ECO:0000256" key="1">
    <source>
        <dbReference type="ARBA" id="ARBA00022679"/>
    </source>
</evidence>
<dbReference type="EMBL" id="JACHDB010000001">
    <property type="protein sequence ID" value="MBB5434706.1"/>
    <property type="molecule type" value="Genomic_DNA"/>
</dbReference>
<evidence type="ECO:0000256" key="2">
    <source>
        <dbReference type="ARBA" id="ARBA00022741"/>
    </source>
</evidence>
<keyword evidence="1" id="KW-0808">Transferase</keyword>
<evidence type="ECO:0000256" key="6">
    <source>
        <dbReference type="SAM" id="MobiDB-lite"/>
    </source>
</evidence>
<proteinExistence type="predicted"/>
<dbReference type="InterPro" id="IPR000719">
    <property type="entry name" value="Prot_kinase_dom"/>
</dbReference>
<comment type="caution">
    <text evidence="8">The sequence shown here is derived from an EMBL/GenBank/DDBJ whole genome shotgun (WGS) entry which is preliminary data.</text>
</comment>
<dbReference type="AlphaFoldDB" id="A0A7W8QSC8"/>
<dbReference type="InterPro" id="IPR011009">
    <property type="entry name" value="Kinase-like_dom_sf"/>
</dbReference>
<dbReference type="Gene3D" id="1.10.510.10">
    <property type="entry name" value="Transferase(Phosphotransferase) domain 1"/>
    <property type="match status" value="1"/>
</dbReference>
<dbReference type="GO" id="GO:0004674">
    <property type="term" value="F:protein serine/threonine kinase activity"/>
    <property type="evidence" value="ECO:0007669"/>
    <property type="project" value="UniProtKB-KW"/>
</dbReference>
<keyword evidence="8" id="KW-0723">Serine/threonine-protein kinase</keyword>
<keyword evidence="2 5" id="KW-0547">Nucleotide-binding</keyword>
<dbReference type="Pfam" id="PF00069">
    <property type="entry name" value="Pkinase"/>
    <property type="match status" value="1"/>
</dbReference>
<dbReference type="RefSeq" id="WP_184395542.1">
    <property type="nucleotide sequence ID" value="NZ_BAAAJD010000060.1"/>
</dbReference>
<gene>
    <name evidence="8" type="ORF">HDA36_004790</name>
</gene>
<dbReference type="PROSITE" id="PS00107">
    <property type="entry name" value="PROTEIN_KINASE_ATP"/>
    <property type="match status" value="1"/>
</dbReference>